<dbReference type="NCBIfam" id="TIGR01509">
    <property type="entry name" value="HAD-SF-IA-v3"/>
    <property type="match status" value="1"/>
</dbReference>
<dbReference type="NCBIfam" id="TIGR01549">
    <property type="entry name" value="HAD-SF-IA-v1"/>
    <property type="match status" value="1"/>
</dbReference>
<dbReference type="InterPro" id="IPR036412">
    <property type="entry name" value="HAD-like_sf"/>
</dbReference>
<dbReference type="SUPFAM" id="SSF56784">
    <property type="entry name" value="HAD-like"/>
    <property type="match status" value="1"/>
</dbReference>
<evidence type="ECO:0000256" key="2">
    <source>
        <dbReference type="ARBA" id="ARBA00006171"/>
    </source>
</evidence>
<name>A0ABS0ZFQ5_9GAMM</name>
<dbReference type="EMBL" id="JAEMUH010000021">
    <property type="protein sequence ID" value="MBJ7552491.1"/>
    <property type="molecule type" value="Genomic_DNA"/>
</dbReference>
<dbReference type="Gene3D" id="1.10.150.240">
    <property type="entry name" value="Putative phosphatase, domain 2"/>
    <property type="match status" value="1"/>
</dbReference>
<gene>
    <name evidence="5" type="ORF">JHD44_17555</name>
</gene>
<dbReference type="InterPro" id="IPR023214">
    <property type="entry name" value="HAD_sf"/>
</dbReference>
<evidence type="ECO:0000313" key="5">
    <source>
        <dbReference type="EMBL" id="MBJ7552491.1"/>
    </source>
</evidence>
<dbReference type="SFLD" id="SFLDS00003">
    <property type="entry name" value="Haloacid_Dehalogenase"/>
    <property type="match status" value="1"/>
</dbReference>
<organism evidence="5 6">
    <name type="scientific">Marinomonas ostreistagni</name>
    <dbReference type="NCBI Taxonomy" id="359209"/>
    <lineage>
        <taxon>Bacteria</taxon>
        <taxon>Pseudomonadati</taxon>
        <taxon>Pseudomonadota</taxon>
        <taxon>Gammaproteobacteria</taxon>
        <taxon>Oceanospirillales</taxon>
        <taxon>Oceanospirillaceae</taxon>
        <taxon>Marinomonas</taxon>
    </lineage>
</organism>
<dbReference type="InterPro" id="IPR006439">
    <property type="entry name" value="HAD-SF_hydro_IA"/>
</dbReference>
<dbReference type="Pfam" id="PF13419">
    <property type="entry name" value="HAD_2"/>
    <property type="match status" value="1"/>
</dbReference>
<evidence type="ECO:0000256" key="3">
    <source>
        <dbReference type="ARBA" id="ARBA00022723"/>
    </source>
</evidence>
<keyword evidence="3" id="KW-0479">Metal-binding</keyword>
<evidence type="ECO:0000313" key="6">
    <source>
        <dbReference type="Proteomes" id="UP000598488"/>
    </source>
</evidence>
<dbReference type="Proteomes" id="UP000598488">
    <property type="component" value="Unassembled WGS sequence"/>
</dbReference>
<comment type="caution">
    <text evidence="5">The sequence shown here is derived from an EMBL/GenBank/DDBJ whole genome shotgun (WGS) entry which is preliminary data.</text>
</comment>
<comment type="similarity">
    <text evidence="2">Belongs to the HAD-like hydrolase superfamily. CbbY/CbbZ/Gph/YieH family.</text>
</comment>
<dbReference type="InterPro" id="IPR041492">
    <property type="entry name" value="HAD_2"/>
</dbReference>
<comment type="cofactor">
    <cofactor evidence="1">
        <name>Mg(2+)</name>
        <dbReference type="ChEBI" id="CHEBI:18420"/>
    </cofactor>
</comment>
<dbReference type="PANTHER" id="PTHR46193">
    <property type="entry name" value="6-PHOSPHOGLUCONATE PHOSPHATASE"/>
    <property type="match status" value="1"/>
</dbReference>
<dbReference type="PANTHER" id="PTHR46193:SF10">
    <property type="entry name" value="6-PHOSPHOGLUCONATE PHOSPHATASE"/>
    <property type="match status" value="1"/>
</dbReference>
<reference evidence="5 6" key="1">
    <citation type="submission" date="2020-12" db="EMBL/GenBank/DDBJ databases">
        <title>Comparative genome analysis of fungal antagonists Marinomonas ostreistagni 398 and M. spartinae 468.</title>
        <authorList>
            <person name="Fields J.L."/>
            <person name="Mavrodi O.V."/>
            <person name="Biber P.D."/>
            <person name="Indest K.J."/>
            <person name="Mavrodi D.V."/>
        </authorList>
    </citation>
    <scope>NUCLEOTIDE SEQUENCE [LARGE SCALE GENOMIC DNA]</scope>
    <source>
        <strain evidence="5 6">USM7</strain>
    </source>
</reference>
<keyword evidence="4" id="KW-0460">Magnesium</keyword>
<dbReference type="SFLD" id="SFLDG01135">
    <property type="entry name" value="C1.5.6:_HAD__Beta-PGM__Phospha"/>
    <property type="match status" value="1"/>
</dbReference>
<dbReference type="SFLD" id="SFLDG01129">
    <property type="entry name" value="C1.5:_HAD__Beta-PGM__Phosphata"/>
    <property type="match status" value="1"/>
</dbReference>
<protein>
    <submittedName>
        <fullName evidence="5">HAD family phosphatase</fullName>
    </submittedName>
</protein>
<dbReference type="InterPro" id="IPR051600">
    <property type="entry name" value="Beta-PGM-like"/>
</dbReference>
<dbReference type="InterPro" id="IPR023198">
    <property type="entry name" value="PGP-like_dom2"/>
</dbReference>
<sequence length="216" mass="23483">MRSNYQAILFDCDGVIVDTETLSSNILKQMLHIEGLDVDDHTLHTQFAGFTTKENLALAESMLGKPLPEDFQERYRQAFNNTIKTSLSPIEGVVDLLENIDCPIAMATNAKRAEMELKLELIQLTHHFKTRFAVDDVVQGKPAPDLYLKAADALGVKPEDCIVIEDSLAGIQAGKAAGATVYAYSAVLPASLQKEAGADATFASMKELQNLLGLTA</sequence>
<keyword evidence="6" id="KW-1185">Reference proteome</keyword>
<accession>A0ABS0ZFQ5</accession>
<proteinExistence type="inferred from homology"/>
<dbReference type="RefSeq" id="WP_199464035.1">
    <property type="nucleotide sequence ID" value="NZ_JAEMUH010000021.1"/>
</dbReference>
<dbReference type="Gene3D" id="3.40.50.1000">
    <property type="entry name" value="HAD superfamily/HAD-like"/>
    <property type="match status" value="1"/>
</dbReference>
<evidence type="ECO:0000256" key="4">
    <source>
        <dbReference type="ARBA" id="ARBA00022842"/>
    </source>
</evidence>
<evidence type="ECO:0000256" key="1">
    <source>
        <dbReference type="ARBA" id="ARBA00001946"/>
    </source>
</evidence>